<dbReference type="InterPro" id="IPR006664">
    <property type="entry name" value="OMP_bac"/>
</dbReference>
<dbReference type="SUPFAM" id="SSF48452">
    <property type="entry name" value="TPR-like"/>
    <property type="match status" value="1"/>
</dbReference>
<evidence type="ECO:0000256" key="5">
    <source>
        <dbReference type="SAM" id="MobiDB-lite"/>
    </source>
</evidence>
<evidence type="ECO:0000256" key="6">
    <source>
        <dbReference type="SAM" id="SignalP"/>
    </source>
</evidence>
<evidence type="ECO:0000256" key="4">
    <source>
        <dbReference type="PROSITE-ProRule" id="PRU00473"/>
    </source>
</evidence>
<keyword evidence="9" id="KW-1185">Reference proteome</keyword>
<dbReference type="PRINTS" id="PR01021">
    <property type="entry name" value="OMPADOMAIN"/>
</dbReference>
<gene>
    <name evidence="8" type="ORF">GCM10022271_05890</name>
</gene>
<dbReference type="InterPro" id="IPR006665">
    <property type="entry name" value="OmpA-like"/>
</dbReference>
<dbReference type="SUPFAM" id="SSF103088">
    <property type="entry name" value="OmpA-like"/>
    <property type="match status" value="1"/>
</dbReference>
<accession>A0ABP7H2J5</accession>
<dbReference type="Gene3D" id="1.25.40.10">
    <property type="entry name" value="Tetratricopeptide repeat domain"/>
    <property type="match status" value="1"/>
</dbReference>
<dbReference type="PROSITE" id="PS51123">
    <property type="entry name" value="OMPA_2"/>
    <property type="match status" value="1"/>
</dbReference>
<evidence type="ECO:0000256" key="1">
    <source>
        <dbReference type="ARBA" id="ARBA00004442"/>
    </source>
</evidence>
<evidence type="ECO:0000256" key="3">
    <source>
        <dbReference type="ARBA" id="ARBA00023237"/>
    </source>
</evidence>
<dbReference type="Proteomes" id="UP001501456">
    <property type="component" value="Unassembled WGS sequence"/>
</dbReference>
<evidence type="ECO:0000256" key="2">
    <source>
        <dbReference type="ARBA" id="ARBA00023136"/>
    </source>
</evidence>
<dbReference type="InterPro" id="IPR011659">
    <property type="entry name" value="WD40"/>
</dbReference>
<feature type="signal peptide" evidence="6">
    <location>
        <begin position="1"/>
        <end position="21"/>
    </location>
</feature>
<dbReference type="RefSeq" id="WP_344726893.1">
    <property type="nucleotide sequence ID" value="NZ_BAABBI010000001.1"/>
</dbReference>
<proteinExistence type="predicted"/>
<protein>
    <submittedName>
        <fullName evidence="8">OmpA family protein</fullName>
    </submittedName>
</protein>
<dbReference type="SUPFAM" id="SSF82171">
    <property type="entry name" value="DPP6 N-terminal domain-like"/>
    <property type="match status" value="1"/>
</dbReference>
<reference evidence="9" key="1">
    <citation type="journal article" date="2019" name="Int. J. Syst. Evol. Microbiol.">
        <title>The Global Catalogue of Microorganisms (GCM) 10K type strain sequencing project: providing services to taxonomists for standard genome sequencing and annotation.</title>
        <authorList>
            <consortium name="The Broad Institute Genomics Platform"/>
            <consortium name="The Broad Institute Genome Sequencing Center for Infectious Disease"/>
            <person name="Wu L."/>
            <person name="Ma J."/>
        </authorList>
    </citation>
    <scope>NUCLEOTIDE SEQUENCE [LARGE SCALE GENOMIC DNA]</scope>
    <source>
        <strain evidence="9">JCM 17525</strain>
    </source>
</reference>
<sequence>MKKIYSLLTLFLVITAGYSQSKQSEKADKLFETYQYVDAIDAYLQLVESNKADAHVYNNLADSYYNVFNMVEASKWYAKAVNTKQDAETYYRYAQTLKSQGKYEEANKQMSVFASMMPNDQRAKAHLENPNYIPSLADKSKLFDVEETGINDSEQSDFGSILSNDNILYFVSSRNVSKKDDKWTNKPYLDIYQSVRDAKGTLSDPEPVKALNTPYHDGPITLSADGNTIIFARDGHSSKSYKRIKNKNVKLAQLGLYTATRENGEWVNIQPLPFNSKEYSVSHPSLSTDGKTLYFASNMPGGLGDTDIWKVSINNGKYGKPENLGPRVNTAGKEGFPFISDNTTLYFASSGKQGFGGFDIFKINLNKEEEEAVNMGKPINTKSDDFSFSINMIENVGYFSSNRSGVDNIYMAIPICQLEAIVIVKDAITKDVLANVATTLLDNQENSIITQNTTTLGTTSFDIECQTEYMFRASKDGYQSMSYAFDASEGGTKNIEILLEPINDLITDTEVKLNNIYFEFNKSNITERGANELNKLVEIMNAYPEMNILVKSHTDTKGNKSYNQKLSERRAQSTMQYLISKGINKERLSAKGMGSSEPKVDCKSNCTDQEDAQNRRSEFLIIK</sequence>
<dbReference type="InterPro" id="IPR036737">
    <property type="entry name" value="OmpA-like_sf"/>
</dbReference>
<comment type="caution">
    <text evidence="8">The sequence shown here is derived from an EMBL/GenBank/DDBJ whole genome shotgun (WGS) entry which is preliminary data.</text>
</comment>
<feature type="domain" description="OmpA-like" evidence="7">
    <location>
        <begin position="506"/>
        <end position="623"/>
    </location>
</feature>
<dbReference type="Gene3D" id="3.30.1330.60">
    <property type="entry name" value="OmpA-like domain"/>
    <property type="match status" value="1"/>
</dbReference>
<dbReference type="Gene3D" id="2.120.10.30">
    <property type="entry name" value="TolB, C-terminal domain"/>
    <property type="match status" value="1"/>
</dbReference>
<dbReference type="PANTHER" id="PTHR30329">
    <property type="entry name" value="STATOR ELEMENT OF FLAGELLAR MOTOR COMPLEX"/>
    <property type="match status" value="1"/>
</dbReference>
<comment type="subcellular location">
    <subcellularLocation>
        <location evidence="1">Cell outer membrane</location>
    </subcellularLocation>
</comment>
<evidence type="ECO:0000259" key="7">
    <source>
        <dbReference type="PROSITE" id="PS51123"/>
    </source>
</evidence>
<dbReference type="PANTHER" id="PTHR30329:SF21">
    <property type="entry name" value="LIPOPROTEIN YIAD-RELATED"/>
    <property type="match status" value="1"/>
</dbReference>
<dbReference type="Pfam" id="PF00691">
    <property type="entry name" value="OmpA"/>
    <property type="match status" value="1"/>
</dbReference>
<dbReference type="InterPro" id="IPR011990">
    <property type="entry name" value="TPR-like_helical_dom_sf"/>
</dbReference>
<keyword evidence="6" id="KW-0732">Signal</keyword>
<evidence type="ECO:0000313" key="9">
    <source>
        <dbReference type="Proteomes" id="UP001501456"/>
    </source>
</evidence>
<evidence type="ECO:0000313" key="8">
    <source>
        <dbReference type="EMBL" id="GAA3776566.1"/>
    </source>
</evidence>
<organism evidence="8 9">
    <name type="scientific">Corallibacter vietnamensis</name>
    <dbReference type="NCBI Taxonomy" id="904130"/>
    <lineage>
        <taxon>Bacteria</taxon>
        <taxon>Pseudomonadati</taxon>
        <taxon>Bacteroidota</taxon>
        <taxon>Flavobacteriia</taxon>
        <taxon>Flavobacteriales</taxon>
        <taxon>Flavobacteriaceae</taxon>
        <taxon>Corallibacter</taxon>
    </lineage>
</organism>
<dbReference type="InterPro" id="IPR050330">
    <property type="entry name" value="Bact_OuterMem_StrucFunc"/>
</dbReference>
<dbReference type="EMBL" id="BAABBI010000001">
    <property type="protein sequence ID" value="GAA3776566.1"/>
    <property type="molecule type" value="Genomic_DNA"/>
</dbReference>
<feature type="chain" id="PRO_5046302346" evidence="6">
    <location>
        <begin position="22"/>
        <end position="623"/>
    </location>
</feature>
<dbReference type="CDD" id="cd07185">
    <property type="entry name" value="OmpA_C-like"/>
    <property type="match status" value="1"/>
</dbReference>
<keyword evidence="2 4" id="KW-0472">Membrane</keyword>
<dbReference type="Pfam" id="PF07676">
    <property type="entry name" value="PD40"/>
    <property type="match status" value="3"/>
</dbReference>
<keyword evidence="3" id="KW-0998">Cell outer membrane</keyword>
<name>A0ABP7H2J5_9FLAO</name>
<feature type="region of interest" description="Disordered" evidence="5">
    <location>
        <begin position="589"/>
        <end position="608"/>
    </location>
</feature>
<dbReference type="InterPro" id="IPR011042">
    <property type="entry name" value="6-blade_b-propeller_TolB-like"/>
</dbReference>